<organism evidence="6 7">
    <name type="scientific">Halanaerobium kushneri</name>
    <dbReference type="NCBI Taxonomy" id="56779"/>
    <lineage>
        <taxon>Bacteria</taxon>
        <taxon>Bacillati</taxon>
        <taxon>Bacillota</taxon>
        <taxon>Clostridia</taxon>
        <taxon>Halanaerobiales</taxon>
        <taxon>Halanaerobiaceae</taxon>
        <taxon>Halanaerobium</taxon>
    </lineage>
</organism>
<evidence type="ECO:0000256" key="4">
    <source>
        <dbReference type="PROSITE-ProRule" id="PRU00335"/>
    </source>
</evidence>
<proteinExistence type="predicted"/>
<dbReference type="Pfam" id="PF00440">
    <property type="entry name" value="TetR_N"/>
    <property type="match status" value="1"/>
</dbReference>
<dbReference type="GO" id="GO:0045892">
    <property type="term" value="P:negative regulation of DNA-templated transcription"/>
    <property type="evidence" value="ECO:0007669"/>
    <property type="project" value="UniProtKB-ARBA"/>
</dbReference>
<keyword evidence="7" id="KW-1185">Reference proteome</keyword>
<dbReference type="PANTHER" id="PTHR43479:SF11">
    <property type="entry name" value="ACREF_ENVCD OPERON REPRESSOR-RELATED"/>
    <property type="match status" value="1"/>
</dbReference>
<dbReference type="SUPFAM" id="SSF48498">
    <property type="entry name" value="Tetracyclin repressor-like, C-terminal domain"/>
    <property type="match status" value="1"/>
</dbReference>
<evidence type="ECO:0000256" key="1">
    <source>
        <dbReference type="ARBA" id="ARBA00023015"/>
    </source>
</evidence>
<keyword evidence="1" id="KW-0805">Transcription regulation</keyword>
<dbReference type="Proteomes" id="UP000185669">
    <property type="component" value="Unassembled WGS sequence"/>
</dbReference>
<dbReference type="Gene3D" id="1.10.357.10">
    <property type="entry name" value="Tetracycline Repressor, domain 2"/>
    <property type="match status" value="1"/>
</dbReference>
<dbReference type="InterPro" id="IPR050624">
    <property type="entry name" value="HTH-type_Tx_Regulator"/>
</dbReference>
<accession>A0A1N6U811</accession>
<dbReference type="InterPro" id="IPR041490">
    <property type="entry name" value="KstR2_TetR_C"/>
</dbReference>
<dbReference type="AlphaFoldDB" id="A0A1N6U811"/>
<sequence>MAKDTRDEILKAALNLFSINNYHATSMSMIAKEAGLSKGTLYWHFDSKEDLFRELVLVGLEYFHEKYQEIQNSDSNAEEKLFQIVDFSISMLADNIKMANILKNNIQLISSEFQKKMIERHKSALNAIKLVIEQGIKEGSMQTNDPHNTAVMIMVLIFNSHPQELFYNFESREKDVEFIYNFIMQGISREVKNEEN</sequence>
<dbReference type="Pfam" id="PF17932">
    <property type="entry name" value="TetR_C_24"/>
    <property type="match status" value="1"/>
</dbReference>
<dbReference type="PRINTS" id="PR00455">
    <property type="entry name" value="HTHTETR"/>
</dbReference>
<name>A0A1N6U811_9FIRM</name>
<evidence type="ECO:0000313" key="6">
    <source>
        <dbReference type="EMBL" id="SIQ61416.1"/>
    </source>
</evidence>
<dbReference type="InterPro" id="IPR009057">
    <property type="entry name" value="Homeodomain-like_sf"/>
</dbReference>
<feature type="domain" description="HTH tetR-type" evidence="5">
    <location>
        <begin position="3"/>
        <end position="63"/>
    </location>
</feature>
<protein>
    <submittedName>
        <fullName evidence="6">Transcriptional regulator, TetR family</fullName>
    </submittedName>
</protein>
<dbReference type="InterPro" id="IPR036271">
    <property type="entry name" value="Tet_transcr_reg_TetR-rel_C_sf"/>
</dbReference>
<dbReference type="PROSITE" id="PS50977">
    <property type="entry name" value="HTH_TETR_2"/>
    <property type="match status" value="1"/>
</dbReference>
<dbReference type="GO" id="GO:0003677">
    <property type="term" value="F:DNA binding"/>
    <property type="evidence" value="ECO:0007669"/>
    <property type="project" value="UniProtKB-UniRule"/>
</dbReference>
<dbReference type="STRING" id="56779.SAMN05421834_10664"/>
<dbReference type="OrthoDB" id="9785164at2"/>
<evidence type="ECO:0000313" key="7">
    <source>
        <dbReference type="Proteomes" id="UP000185669"/>
    </source>
</evidence>
<reference evidence="7" key="1">
    <citation type="submission" date="2017-01" db="EMBL/GenBank/DDBJ databases">
        <authorList>
            <person name="Varghese N."/>
            <person name="Submissions S."/>
        </authorList>
    </citation>
    <scope>NUCLEOTIDE SEQUENCE [LARGE SCALE GENOMIC DNA]</scope>
    <source>
        <strain evidence="7">ATCC 700103</strain>
    </source>
</reference>
<keyword evidence="2 4" id="KW-0238">DNA-binding</keyword>
<keyword evidence="3" id="KW-0804">Transcription</keyword>
<evidence type="ECO:0000256" key="3">
    <source>
        <dbReference type="ARBA" id="ARBA00023163"/>
    </source>
</evidence>
<dbReference type="Gene3D" id="1.10.10.60">
    <property type="entry name" value="Homeodomain-like"/>
    <property type="match status" value="1"/>
</dbReference>
<dbReference type="FunFam" id="1.10.10.60:FF:000141">
    <property type="entry name" value="TetR family transcriptional regulator"/>
    <property type="match status" value="1"/>
</dbReference>
<gene>
    <name evidence="6" type="ORF">SAMN05421834_10664</name>
</gene>
<feature type="DNA-binding region" description="H-T-H motif" evidence="4">
    <location>
        <begin position="26"/>
        <end position="45"/>
    </location>
</feature>
<dbReference type="EMBL" id="FTNC01000006">
    <property type="protein sequence ID" value="SIQ61416.1"/>
    <property type="molecule type" value="Genomic_DNA"/>
</dbReference>
<evidence type="ECO:0000256" key="2">
    <source>
        <dbReference type="ARBA" id="ARBA00023125"/>
    </source>
</evidence>
<dbReference type="RefSeq" id="WP_076544391.1">
    <property type="nucleotide sequence ID" value="NZ_FTNC01000006.1"/>
</dbReference>
<dbReference type="PANTHER" id="PTHR43479">
    <property type="entry name" value="ACREF/ENVCD OPERON REPRESSOR-RELATED"/>
    <property type="match status" value="1"/>
</dbReference>
<dbReference type="SUPFAM" id="SSF46689">
    <property type="entry name" value="Homeodomain-like"/>
    <property type="match status" value="1"/>
</dbReference>
<dbReference type="InterPro" id="IPR001647">
    <property type="entry name" value="HTH_TetR"/>
</dbReference>
<evidence type="ECO:0000259" key="5">
    <source>
        <dbReference type="PROSITE" id="PS50977"/>
    </source>
</evidence>